<dbReference type="AlphaFoldDB" id="A0A235HKC5"/>
<dbReference type="GO" id="GO:0016020">
    <property type="term" value="C:membrane"/>
    <property type="evidence" value="ECO:0007669"/>
    <property type="project" value="InterPro"/>
</dbReference>
<dbReference type="PRINTS" id="PR00260">
    <property type="entry name" value="CHEMTRNSDUCR"/>
</dbReference>
<dbReference type="EMBL" id="NOWT01000003">
    <property type="protein sequence ID" value="OYD85625.1"/>
    <property type="molecule type" value="Genomic_DNA"/>
</dbReference>
<dbReference type="Gene3D" id="3.30.450.20">
    <property type="entry name" value="PAS domain"/>
    <property type="match status" value="1"/>
</dbReference>
<dbReference type="GO" id="GO:0004888">
    <property type="term" value="F:transmembrane signaling receptor activity"/>
    <property type="evidence" value="ECO:0007669"/>
    <property type="project" value="InterPro"/>
</dbReference>
<evidence type="ECO:0000256" key="2">
    <source>
        <dbReference type="ARBA" id="ARBA00029447"/>
    </source>
</evidence>
<gene>
    <name evidence="5" type="ORF">CHT98_06045</name>
</gene>
<reference evidence="5 6" key="1">
    <citation type="submission" date="2017-07" db="EMBL/GenBank/DDBJ databases">
        <title>Whole genome sequence of Azospirillum brasilense 2A1, a potential biofertilizer strain.</title>
        <authorList>
            <person name="Fontana C.A."/>
            <person name="Toffoli L.M."/>
            <person name="Salazar S.M."/>
            <person name="Puglisi E."/>
            <person name="Pedraza R."/>
            <person name="Bassi D."/>
            <person name="Cocconcelli P.S."/>
        </authorList>
    </citation>
    <scope>NUCLEOTIDE SEQUENCE [LARGE SCALE GENOMIC DNA]</scope>
    <source>
        <strain evidence="5 6">2A1</strain>
    </source>
</reference>
<dbReference type="Gene3D" id="1.10.287.950">
    <property type="entry name" value="Methyl-accepting chemotaxis protein"/>
    <property type="match status" value="1"/>
</dbReference>
<dbReference type="GO" id="GO:0007165">
    <property type="term" value="P:signal transduction"/>
    <property type="evidence" value="ECO:0007669"/>
    <property type="project" value="UniProtKB-KW"/>
</dbReference>
<accession>A0A235HKC5</accession>
<dbReference type="SUPFAM" id="SSF58104">
    <property type="entry name" value="Methyl-accepting chemotaxis protein (MCP) signaling domain"/>
    <property type="match status" value="1"/>
</dbReference>
<dbReference type="Proteomes" id="UP000215367">
    <property type="component" value="Unassembled WGS sequence"/>
</dbReference>
<feature type="domain" description="Methyl-accepting transducer" evidence="4">
    <location>
        <begin position="23"/>
        <end position="76"/>
    </location>
</feature>
<name>A0A235HKC5_AZOBR</name>
<comment type="similarity">
    <text evidence="2">Belongs to the methyl-accepting chemotaxis (MCP) protein family.</text>
</comment>
<keyword evidence="1 3" id="KW-0807">Transducer</keyword>
<organism evidence="5 6">
    <name type="scientific">Azospirillum brasilense</name>
    <dbReference type="NCBI Taxonomy" id="192"/>
    <lineage>
        <taxon>Bacteria</taxon>
        <taxon>Pseudomonadati</taxon>
        <taxon>Pseudomonadota</taxon>
        <taxon>Alphaproteobacteria</taxon>
        <taxon>Rhodospirillales</taxon>
        <taxon>Azospirillaceae</taxon>
        <taxon>Azospirillum</taxon>
    </lineage>
</organism>
<evidence type="ECO:0000259" key="4">
    <source>
        <dbReference type="PROSITE" id="PS50111"/>
    </source>
</evidence>
<dbReference type="GO" id="GO:0006935">
    <property type="term" value="P:chemotaxis"/>
    <property type="evidence" value="ECO:0007669"/>
    <property type="project" value="InterPro"/>
</dbReference>
<comment type="caution">
    <text evidence="5">The sequence shown here is derived from an EMBL/GenBank/DDBJ whole genome shotgun (WGS) entry which is preliminary data.</text>
</comment>
<dbReference type="PANTHER" id="PTHR32089">
    <property type="entry name" value="METHYL-ACCEPTING CHEMOTAXIS PROTEIN MCPB"/>
    <property type="match status" value="1"/>
</dbReference>
<evidence type="ECO:0000313" key="5">
    <source>
        <dbReference type="EMBL" id="OYD85625.1"/>
    </source>
</evidence>
<dbReference type="Pfam" id="PF00015">
    <property type="entry name" value="MCPsignal"/>
    <property type="match status" value="1"/>
</dbReference>
<dbReference type="InterPro" id="IPR004089">
    <property type="entry name" value="MCPsignal_dom"/>
</dbReference>
<evidence type="ECO:0000256" key="3">
    <source>
        <dbReference type="PROSITE-ProRule" id="PRU00284"/>
    </source>
</evidence>
<evidence type="ECO:0000256" key="1">
    <source>
        <dbReference type="ARBA" id="ARBA00023224"/>
    </source>
</evidence>
<dbReference type="InterPro" id="IPR004090">
    <property type="entry name" value="Chemotax_Me-accpt_rcpt"/>
</dbReference>
<dbReference type="RefSeq" id="WP_094302372.1">
    <property type="nucleotide sequence ID" value="NZ_NOWT01000003.1"/>
</dbReference>
<protein>
    <submittedName>
        <fullName evidence="5">Chemotaxis protein</fullName>
    </submittedName>
</protein>
<dbReference type="PANTHER" id="PTHR32089:SF112">
    <property type="entry name" value="LYSOZYME-LIKE PROTEIN-RELATED"/>
    <property type="match status" value="1"/>
</dbReference>
<sequence>MPERIVALSRAVSDLATRKMDEIQAVTNTTKILALNALIEAMRAGEAGRGFAVVAQEVKAISERITGIGGELRAQMAVQTDELNTLGNRLVSQLRGGRLADLALNMIDIIDRNLYERSCDVRWWATDSAVVDCATAPSEANRRQAVQRMGVILGAYTVYLDLWVVDAKGVVLATGRPDRYRRAVGSSVASESWFREAMATRSGADFAVADIGTNDLLDRATVATYATAIRAGGEENGPVIGVLGVFFDWQNQSQGVVDSVRLTDEERSRTRCLLVDSRHRVIAASDRRGVLTESFPLRTGGQGHGSYSDDQGRVVGFAVTPGYETYKGLGWFGVIVQHSVSRCE</sequence>
<dbReference type="PROSITE" id="PS50111">
    <property type="entry name" value="CHEMOTAXIS_TRANSDUC_2"/>
    <property type="match status" value="1"/>
</dbReference>
<proteinExistence type="inferred from homology"/>
<evidence type="ECO:0000313" key="6">
    <source>
        <dbReference type="Proteomes" id="UP000215367"/>
    </source>
</evidence>